<evidence type="ECO:0000313" key="10">
    <source>
        <dbReference type="RefSeq" id="XP_020644007.2"/>
    </source>
</evidence>
<gene>
    <name evidence="10" type="primary">ORC6</name>
</gene>
<dbReference type="PANTHER" id="PTHR13394:SF0">
    <property type="entry name" value="ORIGIN RECOGNITION COMPLEX SUBUNIT 6"/>
    <property type="match status" value="1"/>
</dbReference>
<keyword evidence="3" id="KW-0235">DNA replication</keyword>
<dbReference type="AlphaFoldDB" id="A0A6J0T647"/>
<dbReference type="CDD" id="cd16075">
    <property type="entry name" value="ORC6_CTD"/>
    <property type="match status" value="1"/>
</dbReference>
<dbReference type="InterPro" id="IPR008721">
    <property type="entry name" value="ORC6_cyclin_first"/>
</dbReference>
<dbReference type="InParanoid" id="A0A6J0T647"/>
<dbReference type="InterPro" id="IPR020529">
    <property type="entry name" value="ORC6_met/pln"/>
</dbReference>
<evidence type="ECO:0000313" key="9">
    <source>
        <dbReference type="Proteomes" id="UP001652642"/>
    </source>
</evidence>
<dbReference type="KEGG" id="pvt:110076310"/>
<dbReference type="Pfam" id="PF21913">
    <property type="entry name" value="ORC6_2nd"/>
    <property type="match status" value="1"/>
</dbReference>
<evidence type="ECO:0000256" key="3">
    <source>
        <dbReference type="ARBA" id="ARBA00022705"/>
    </source>
</evidence>
<dbReference type="InterPro" id="IPR054113">
    <property type="entry name" value="ORC6_cyclin-like_2nd"/>
</dbReference>
<dbReference type="GeneID" id="110076310"/>
<dbReference type="GO" id="GO:0005664">
    <property type="term" value="C:nuclear origin of replication recognition complex"/>
    <property type="evidence" value="ECO:0007669"/>
    <property type="project" value="InterPro"/>
</dbReference>
<feature type="compositionally biased region" description="Basic and acidic residues" evidence="6">
    <location>
        <begin position="226"/>
        <end position="237"/>
    </location>
</feature>
<dbReference type="OrthoDB" id="5552484at2759"/>
<dbReference type="GO" id="GO:0003677">
    <property type="term" value="F:DNA binding"/>
    <property type="evidence" value="ECO:0007669"/>
    <property type="project" value="UniProtKB-KW"/>
</dbReference>
<feature type="compositionally biased region" description="Basic and acidic residues" evidence="6">
    <location>
        <begin position="189"/>
        <end position="199"/>
    </location>
</feature>
<dbReference type="RefSeq" id="XP_020644007.2">
    <property type="nucleotide sequence ID" value="XM_020788348.2"/>
</dbReference>
<organism evidence="9 10">
    <name type="scientific">Pogona vitticeps</name>
    <name type="common">central bearded dragon</name>
    <dbReference type="NCBI Taxonomy" id="103695"/>
    <lineage>
        <taxon>Eukaryota</taxon>
        <taxon>Metazoa</taxon>
        <taxon>Chordata</taxon>
        <taxon>Craniata</taxon>
        <taxon>Vertebrata</taxon>
        <taxon>Euteleostomi</taxon>
        <taxon>Lepidosauria</taxon>
        <taxon>Squamata</taxon>
        <taxon>Bifurcata</taxon>
        <taxon>Unidentata</taxon>
        <taxon>Episquamata</taxon>
        <taxon>Toxicofera</taxon>
        <taxon>Iguania</taxon>
        <taxon>Acrodonta</taxon>
        <taxon>Agamidae</taxon>
        <taxon>Amphibolurinae</taxon>
        <taxon>Pogona</taxon>
    </lineage>
</organism>
<evidence type="ECO:0000256" key="1">
    <source>
        <dbReference type="ARBA" id="ARBA00004123"/>
    </source>
</evidence>
<feature type="region of interest" description="Disordered" evidence="6">
    <location>
        <begin position="184"/>
        <end position="237"/>
    </location>
</feature>
<dbReference type="CTD" id="23594"/>
<dbReference type="Gene3D" id="1.10.472.10">
    <property type="entry name" value="Cyclin-like"/>
    <property type="match status" value="1"/>
</dbReference>
<evidence type="ECO:0000256" key="2">
    <source>
        <dbReference type="ARBA" id="ARBA00010840"/>
    </source>
</evidence>
<feature type="domain" description="ORC6 second cyclin-like" evidence="8">
    <location>
        <begin position="96"/>
        <end position="182"/>
    </location>
</feature>
<evidence type="ECO:0000256" key="4">
    <source>
        <dbReference type="ARBA" id="ARBA00023125"/>
    </source>
</evidence>
<dbReference type="GO" id="GO:0006270">
    <property type="term" value="P:DNA replication initiation"/>
    <property type="evidence" value="ECO:0007669"/>
    <property type="project" value="TreeGrafter"/>
</dbReference>
<proteinExistence type="inferred from homology"/>
<dbReference type="PANTHER" id="PTHR13394">
    <property type="entry name" value="ORIGIN RECOGNITION COMPLEX SUBUNIT 6"/>
    <property type="match status" value="1"/>
</dbReference>
<keyword evidence="4" id="KW-0238">DNA-binding</keyword>
<comment type="similarity">
    <text evidence="2">Belongs to the ORC6 family.</text>
</comment>
<evidence type="ECO:0000256" key="6">
    <source>
        <dbReference type="SAM" id="MobiDB-lite"/>
    </source>
</evidence>
<evidence type="ECO:0000259" key="8">
    <source>
        <dbReference type="Pfam" id="PF21913"/>
    </source>
</evidence>
<keyword evidence="9" id="KW-1185">Reference proteome</keyword>
<sequence>MEREAIQRLASKLGVTAPGAIRKAEEFLRLAQVKCAPLLPQMTATSNAVICLDLAAAFTKNPVDKPYLVRLSGLNKTTYQSCLKTFESLLDLGSNVGIRELAVQFCCLEAVNMALKILKRYKASLPESQQMDLDLSKPLFATAALFTACRCLKLKVDKNKMAAASGVKKTIFYRLHSQLEKISQQISRDGSHSGEETPKTQKTLTGCLEKEEGPEAEVVVPRKRPRSETEAKEEYEEWKRRILENAAKSQRESA</sequence>
<comment type="subcellular location">
    <subcellularLocation>
        <location evidence="1">Nucleus</location>
    </subcellularLocation>
</comment>
<feature type="domain" description="ORC6 first cyclin-like" evidence="7">
    <location>
        <begin position="6"/>
        <end position="91"/>
    </location>
</feature>
<protein>
    <submittedName>
        <fullName evidence="10">Origin recognition complex subunit 6</fullName>
    </submittedName>
</protein>
<keyword evidence="5" id="KW-0539">Nucleus</keyword>
<dbReference type="CDD" id="cd11583">
    <property type="entry name" value="Orc6_mid"/>
    <property type="match status" value="1"/>
</dbReference>
<name>A0A6J0T647_9SAUR</name>
<accession>A0A6J0T647</accession>
<dbReference type="Pfam" id="PF05460">
    <property type="entry name" value="ORC6"/>
    <property type="match status" value="1"/>
</dbReference>
<reference evidence="10" key="1">
    <citation type="submission" date="2025-08" db="UniProtKB">
        <authorList>
            <consortium name="RefSeq"/>
        </authorList>
    </citation>
    <scope>IDENTIFICATION</scope>
</reference>
<dbReference type="Proteomes" id="UP001652642">
    <property type="component" value="Chromosome 10"/>
</dbReference>
<evidence type="ECO:0000259" key="7">
    <source>
        <dbReference type="Pfam" id="PF05460"/>
    </source>
</evidence>
<evidence type="ECO:0000256" key="5">
    <source>
        <dbReference type="ARBA" id="ARBA00023242"/>
    </source>
</evidence>